<accession>A0A383E3L8</accession>
<feature type="non-terminal residue" evidence="1">
    <location>
        <position position="160"/>
    </location>
</feature>
<name>A0A383E3L8_9ZZZZ</name>
<dbReference type="AlphaFoldDB" id="A0A383E3L8"/>
<dbReference type="EMBL" id="UINC01222319">
    <property type="protein sequence ID" value="SVE51053.1"/>
    <property type="molecule type" value="Genomic_DNA"/>
</dbReference>
<evidence type="ECO:0000313" key="1">
    <source>
        <dbReference type="EMBL" id="SVE51053.1"/>
    </source>
</evidence>
<reference evidence="1" key="1">
    <citation type="submission" date="2018-05" db="EMBL/GenBank/DDBJ databases">
        <authorList>
            <person name="Lanie J.A."/>
            <person name="Ng W.-L."/>
            <person name="Kazmierczak K.M."/>
            <person name="Andrzejewski T.M."/>
            <person name="Davidsen T.M."/>
            <person name="Wayne K.J."/>
            <person name="Tettelin H."/>
            <person name="Glass J.I."/>
            <person name="Rusch D."/>
            <person name="Podicherti R."/>
            <person name="Tsui H.-C.T."/>
            <person name="Winkler M.E."/>
        </authorList>
    </citation>
    <scope>NUCLEOTIDE SEQUENCE</scope>
</reference>
<sequence>MKKIIRSINLLILCAESIICQQFISADPFNVLKIEQKQFSDSTTVSSLMLRPIIRGRNTSDWRILARSEFYYNNNVPNLENMGNRWIGKGTGFFSSFNISYSNSYISLSIEPYYFFDQNQYVKNPNREYPYNAGPDIFNVLNDNRYFTDQPYVSYGFRES</sequence>
<protein>
    <submittedName>
        <fullName evidence="1">Uncharacterized protein</fullName>
    </submittedName>
</protein>
<organism evidence="1">
    <name type="scientific">marine metagenome</name>
    <dbReference type="NCBI Taxonomy" id="408172"/>
    <lineage>
        <taxon>unclassified sequences</taxon>
        <taxon>metagenomes</taxon>
        <taxon>ecological metagenomes</taxon>
    </lineage>
</organism>
<proteinExistence type="predicted"/>
<gene>
    <name evidence="1" type="ORF">METZ01_LOCUS503907</name>
</gene>